<evidence type="ECO:0000313" key="2">
    <source>
        <dbReference type="Proteomes" id="UP000287651"/>
    </source>
</evidence>
<accession>A0A426Z6L6</accession>
<gene>
    <name evidence="1" type="ORF">B296_00016720</name>
</gene>
<comment type="caution">
    <text evidence="1">The sequence shown here is derived from an EMBL/GenBank/DDBJ whole genome shotgun (WGS) entry which is preliminary data.</text>
</comment>
<sequence length="145" mass="15448">MWAMSSLQYLTCHQPPIVNGTVGWLAHRVGSVMLPIACCQGRCRLVSSSRWLCHVASRLLSGALQAGRPVAFALACHRPLAVRGAAGWSTRCIGSAMPLVTCCQGHYMLALGLPIGPPDARSTPDAHSTRPNHDVAVVGGVVFWH</sequence>
<proteinExistence type="predicted"/>
<organism evidence="1 2">
    <name type="scientific">Ensete ventricosum</name>
    <name type="common">Abyssinian banana</name>
    <name type="synonym">Musa ensete</name>
    <dbReference type="NCBI Taxonomy" id="4639"/>
    <lineage>
        <taxon>Eukaryota</taxon>
        <taxon>Viridiplantae</taxon>
        <taxon>Streptophyta</taxon>
        <taxon>Embryophyta</taxon>
        <taxon>Tracheophyta</taxon>
        <taxon>Spermatophyta</taxon>
        <taxon>Magnoliopsida</taxon>
        <taxon>Liliopsida</taxon>
        <taxon>Zingiberales</taxon>
        <taxon>Musaceae</taxon>
        <taxon>Ensete</taxon>
    </lineage>
</organism>
<dbReference type="EMBL" id="AMZH03008143">
    <property type="protein sequence ID" value="RRT59612.1"/>
    <property type="molecule type" value="Genomic_DNA"/>
</dbReference>
<dbReference type="Proteomes" id="UP000287651">
    <property type="component" value="Unassembled WGS sequence"/>
</dbReference>
<dbReference type="AlphaFoldDB" id="A0A426Z6L6"/>
<reference evidence="1 2" key="1">
    <citation type="journal article" date="2014" name="Agronomy (Basel)">
        <title>A Draft Genome Sequence for Ensete ventricosum, the Drought-Tolerant Tree Against Hunger.</title>
        <authorList>
            <person name="Harrison J."/>
            <person name="Moore K.A."/>
            <person name="Paszkiewicz K."/>
            <person name="Jones T."/>
            <person name="Grant M."/>
            <person name="Ambacheew D."/>
            <person name="Muzemil S."/>
            <person name="Studholme D.J."/>
        </authorList>
    </citation>
    <scope>NUCLEOTIDE SEQUENCE [LARGE SCALE GENOMIC DNA]</scope>
</reference>
<name>A0A426Z6L6_ENSVE</name>
<protein>
    <submittedName>
        <fullName evidence="1">Uncharacterized protein</fullName>
    </submittedName>
</protein>
<evidence type="ECO:0000313" key="1">
    <source>
        <dbReference type="EMBL" id="RRT59612.1"/>
    </source>
</evidence>